<dbReference type="GO" id="GO:0000981">
    <property type="term" value="F:DNA-binding transcription factor activity, RNA polymerase II-specific"/>
    <property type="evidence" value="ECO:0007669"/>
    <property type="project" value="TreeGrafter"/>
</dbReference>
<evidence type="ECO:0000313" key="5">
    <source>
        <dbReference type="Proteomes" id="UP000676336"/>
    </source>
</evidence>
<dbReference type="GO" id="GO:0005681">
    <property type="term" value="C:spliceosomal complex"/>
    <property type="evidence" value="ECO:0007669"/>
    <property type="project" value="TreeGrafter"/>
</dbReference>
<evidence type="ECO:0000259" key="3">
    <source>
        <dbReference type="Pfam" id="PF11831"/>
    </source>
</evidence>
<evidence type="ECO:0000313" key="4">
    <source>
        <dbReference type="EMBL" id="CAF4847732.1"/>
    </source>
</evidence>
<sequence>FDFLEQEHFKRQTQVVQRNLPRPNDINLTILRPANAEGPMTDLQKAEELIKQEMLVLLHYDAL</sequence>
<reference evidence="4" key="1">
    <citation type="submission" date="2021-02" db="EMBL/GenBank/DDBJ databases">
        <authorList>
            <person name="Nowell W R."/>
        </authorList>
    </citation>
    <scope>NUCLEOTIDE SEQUENCE</scope>
</reference>
<organism evidence="4 5">
    <name type="scientific">Rotaria magnacalcarata</name>
    <dbReference type="NCBI Taxonomy" id="392030"/>
    <lineage>
        <taxon>Eukaryota</taxon>
        <taxon>Metazoa</taxon>
        <taxon>Spiralia</taxon>
        <taxon>Gnathifera</taxon>
        <taxon>Rotifera</taxon>
        <taxon>Eurotatoria</taxon>
        <taxon>Bdelloidea</taxon>
        <taxon>Philodinida</taxon>
        <taxon>Philodinidae</taxon>
        <taxon>Rotaria</taxon>
    </lineage>
</organism>
<keyword evidence="1" id="KW-0238">DNA-binding</keyword>
<dbReference type="GO" id="GO:0000974">
    <property type="term" value="C:Prp19 complex"/>
    <property type="evidence" value="ECO:0007669"/>
    <property type="project" value="InterPro"/>
</dbReference>
<dbReference type="Pfam" id="PF11831">
    <property type="entry name" value="Myb_Cef"/>
    <property type="match status" value="1"/>
</dbReference>
<feature type="non-terminal residue" evidence="4">
    <location>
        <position position="63"/>
    </location>
</feature>
<feature type="non-terminal residue" evidence="4">
    <location>
        <position position="1"/>
    </location>
</feature>
<dbReference type="PANTHER" id="PTHR45885:SF1">
    <property type="entry name" value="CELL DIVISION CYCLE 5-LIKE PROTEIN"/>
    <property type="match status" value="1"/>
</dbReference>
<name>A0A8S3BS25_9BILA</name>
<dbReference type="EMBL" id="CAJOBI010160144">
    <property type="protein sequence ID" value="CAF4847732.1"/>
    <property type="molecule type" value="Genomic_DNA"/>
</dbReference>
<dbReference type="GO" id="GO:0000398">
    <property type="term" value="P:mRNA splicing, via spliceosome"/>
    <property type="evidence" value="ECO:0007669"/>
    <property type="project" value="InterPro"/>
</dbReference>
<dbReference type="PANTHER" id="PTHR45885">
    <property type="entry name" value="CELL DIVISION CYCLE 5-LIKE PROTEIN"/>
    <property type="match status" value="1"/>
</dbReference>
<proteinExistence type="predicted"/>
<dbReference type="Proteomes" id="UP000676336">
    <property type="component" value="Unassembled WGS sequence"/>
</dbReference>
<evidence type="ECO:0000256" key="1">
    <source>
        <dbReference type="ARBA" id="ARBA00023125"/>
    </source>
</evidence>
<dbReference type="GO" id="GO:0000977">
    <property type="term" value="F:RNA polymerase II transcription regulatory region sequence-specific DNA binding"/>
    <property type="evidence" value="ECO:0007669"/>
    <property type="project" value="TreeGrafter"/>
</dbReference>
<dbReference type="InterPro" id="IPR047242">
    <property type="entry name" value="CDC5L/Cef1"/>
</dbReference>
<evidence type="ECO:0000256" key="2">
    <source>
        <dbReference type="ARBA" id="ARBA00023242"/>
    </source>
</evidence>
<protein>
    <recommendedName>
        <fullName evidence="3">Pre-mRNA splicing factor component Cdc5p/Cef1 C-terminal domain-containing protein</fullName>
    </recommendedName>
</protein>
<dbReference type="InterPro" id="IPR021786">
    <property type="entry name" value="Cdc5p/Cef1_C"/>
</dbReference>
<dbReference type="AlphaFoldDB" id="A0A8S3BS25"/>
<feature type="domain" description="Pre-mRNA splicing factor component Cdc5p/Cef1 C-terminal" evidence="3">
    <location>
        <begin position="5"/>
        <end position="63"/>
    </location>
</feature>
<accession>A0A8S3BS25</accession>
<keyword evidence="2" id="KW-0539">Nucleus</keyword>
<comment type="caution">
    <text evidence="4">The sequence shown here is derived from an EMBL/GenBank/DDBJ whole genome shotgun (WGS) entry which is preliminary data.</text>
</comment>
<gene>
    <name evidence="4" type="ORF">SMN809_LOCUS49249</name>
</gene>